<protein>
    <submittedName>
        <fullName evidence="2">Unannotated protein</fullName>
    </submittedName>
</protein>
<dbReference type="EMBL" id="CAFBPX010000058">
    <property type="protein sequence ID" value="CAB5032202.1"/>
    <property type="molecule type" value="Genomic_DNA"/>
</dbReference>
<organism evidence="2">
    <name type="scientific">freshwater metagenome</name>
    <dbReference type="NCBI Taxonomy" id="449393"/>
    <lineage>
        <taxon>unclassified sequences</taxon>
        <taxon>metagenomes</taxon>
        <taxon>ecological metagenomes</taxon>
    </lineage>
</organism>
<evidence type="ECO:0000313" key="2">
    <source>
        <dbReference type="EMBL" id="CAB5032202.1"/>
    </source>
</evidence>
<proteinExistence type="predicted"/>
<feature type="compositionally biased region" description="Basic residues" evidence="1">
    <location>
        <begin position="281"/>
        <end position="290"/>
    </location>
</feature>
<sequence>MVDIEQCALRSFEDHEPIGLERLVDQRRRVGDELLEPLAVKQVLLGDRLQVERRVALELPQLQPLWLQRSHDLLLEDLLVKHVLNANTEPQCLVGVTRADAAPRSSDLKLAEPRLAGLIKHQVVGHDQVCVGAEAEVAYVNATFAQPVELPGQYTRVDDNAVADHAECVGVEDPRWDQVELPDVVAVDNCVAGIVAALEAGNDLRTLRQKIDDLPFSFIAPLGADYNDPWHQRRSLRGARPDVGLASVAGPYRACQRPRIGAGLRRTAGRVRTSLQASKQSARRSARQARRARDWL</sequence>
<dbReference type="AlphaFoldDB" id="A0A6J7RU47"/>
<feature type="region of interest" description="Disordered" evidence="1">
    <location>
        <begin position="268"/>
        <end position="296"/>
    </location>
</feature>
<gene>
    <name evidence="2" type="ORF">UFOPK4175_00450</name>
</gene>
<reference evidence="2" key="1">
    <citation type="submission" date="2020-05" db="EMBL/GenBank/DDBJ databases">
        <authorList>
            <person name="Chiriac C."/>
            <person name="Salcher M."/>
            <person name="Ghai R."/>
            <person name="Kavagutti S V."/>
        </authorList>
    </citation>
    <scope>NUCLEOTIDE SEQUENCE</scope>
</reference>
<accession>A0A6J7RU47</accession>
<evidence type="ECO:0000256" key="1">
    <source>
        <dbReference type="SAM" id="MobiDB-lite"/>
    </source>
</evidence>
<name>A0A6J7RU47_9ZZZZ</name>